<dbReference type="EMBL" id="JACHIM010000017">
    <property type="protein sequence ID" value="MBB5074477.1"/>
    <property type="molecule type" value="Genomic_DNA"/>
</dbReference>
<accession>A0A840P2H0</accession>
<keyword evidence="2" id="KW-1185">Reference proteome</keyword>
<comment type="caution">
    <text evidence="1">The sequence shown here is derived from an EMBL/GenBank/DDBJ whole genome shotgun (WGS) entry which is preliminary data.</text>
</comment>
<name>A0A840P2H0_9HYPH</name>
<organism evidence="1 2">
    <name type="scientific">Bartonella callosciuri</name>
    <dbReference type="NCBI Taxonomy" id="686223"/>
    <lineage>
        <taxon>Bacteria</taxon>
        <taxon>Pseudomonadati</taxon>
        <taxon>Pseudomonadota</taxon>
        <taxon>Alphaproteobacteria</taxon>
        <taxon>Hyphomicrobiales</taxon>
        <taxon>Bartonellaceae</taxon>
        <taxon>Bartonella</taxon>
    </lineage>
</organism>
<protein>
    <submittedName>
        <fullName evidence="1">Acetoacetate decarboxylase</fullName>
    </submittedName>
</protein>
<reference evidence="1 2" key="1">
    <citation type="submission" date="2020-08" db="EMBL/GenBank/DDBJ databases">
        <title>Genomic Encyclopedia of Type Strains, Phase IV (KMG-IV): sequencing the most valuable type-strain genomes for metagenomic binning, comparative biology and taxonomic classification.</title>
        <authorList>
            <person name="Goeker M."/>
        </authorList>
    </citation>
    <scope>NUCLEOTIDE SEQUENCE [LARGE SCALE GENOMIC DNA]</scope>
    <source>
        <strain evidence="1 2">DSM 28538</strain>
    </source>
</reference>
<dbReference type="Proteomes" id="UP000561417">
    <property type="component" value="Unassembled WGS sequence"/>
</dbReference>
<evidence type="ECO:0000313" key="2">
    <source>
        <dbReference type="Proteomes" id="UP000561417"/>
    </source>
</evidence>
<gene>
    <name evidence="1" type="ORF">HNQ69_001628</name>
</gene>
<sequence>MNTIEDELRRNFLEQLRAQFENLPAGAYHLDETNINYLQTDKGALYALIPTILETKNRIVEYKTLAIFDKTQWYLIYGSQKTVKNPVFLDIYSDFYKLHLPKK</sequence>
<proteinExistence type="predicted"/>
<dbReference type="AlphaFoldDB" id="A0A840P2H0"/>
<evidence type="ECO:0000313" key="1">
    <source>
        <dbReference type="EMBL" id="MBB5074477.1"/>
    </source>
</evidence>